<proteinExistence type="predicted"/>
<evidence type="ECO:0000313" key="2">
    <source>
        <dbReference type="Proteomes" id="UP000559256"/>
    </source>
</evidence>
<evidence type="ECO:0000313" key="1">
    <source>
        <dbReference type="EMBL" id="KAF5337760.1"/>
    </source>
</evidence>
<dbReference type="Proteomes" id="UP000559256">
    <property type="component" value="Unassembled WGS sequence"/>
</dbReference>
<comment type="caution">
    <text evidence="1">The sequence shown here is derived from an EMBL/GenBank/DDBJ whole genome shotgun (WGS) entry which is preliminary data.</text>
</comment>
<accession>A0A8H5C9T8</accession>
<organism evidence="1 2">
    <name type="scientific">Tetrapyrgos nigripes</name>
    <dbReference type="NCBI Taxonomy" id="182062"/>
    <lineage>
        <taxon>Eukaryota</taxon>
        <taxon>Fungi</taxon>
        <taxon>Dikarya</taxon>
        <taxon>Basidiomycota</taxon>
        <taxon>Agaricomycotina</taxon>
        <taxon>Agaricomycetes</taxon>
        <taxon>Agaricomycetidae</taxon>
        <taxon>Agaricales</taxon>
        <taxon>Marasmiineae</taxon>
        <taxon>Marasmiaceae</taxon>
        <taxon>Tetrapyrgos</taxon>
    </lineage>
</organism>
<dbReference type="AlphaFoldDB" id="A0A8H5C9T8"/>
<gene>
    <name evidence="1" type="ORF">D9758_016618</name>
</gene>
<keyword evidence="2" id="KW-1185">Reference proteome</keyword>
<name>A0A8H5C9T8_9AGAR</name>
<dbReference type="EMBL" id="JAACJM010000207">
    <property type="protein sequence ID" value="KAF5337760.1"/>
    <property type="molecule type" value="Genomic_DNA"/>
</dbReference>
<sequence length="189" mass="21008">MNAYTVLDGGFERRKDDEAEDQQLKRLVSLSLENGTGKETRVGHVFKVYYLFQSSAPVGREEDHPENDDSFCDGFLLLAPSPLPYTNVLDADGTNDQETSFGTTSASNPHPLQHWPPALVNFIRLYPSFWSTTLQLPSKRLTVVLTIPVMQGNDVRGGCEEALGGEEGCDWVLPVSVHVIFVSVFEYGR</sequence>
<protein>
    <submittedName>
        <fullName evidence="1">Uncharacterized protein</fullName>
    </submittedName>
</protein>
<reference evidence="1 2" key="1">
    <citation type="journal article" date="2020" name="ISME J.">
        <title>Uncovering the hidden diversity of litter-decomposition mechanisms in mushroom-forming fungi.</title>
        <authorList>
            <person name="Floudas D."/>
            <person name="Bentzer J."/>
            <person name="Ahren D."/>
            <person name="Johansson T."/>
            <person name="Persson P."/>
            <person name="Tunlid A."/>
        </authorList>
    </citation>
    <scope>NUCLEOTIDE SEQUENCE [LARGE SCALE GENOMIC DNA]</scope>
    <source>
        <strain evidence="1 2">CBS 291.85</strain>
    </source>
</reference>